<accession>A0ABV7PJI9</accession>
<dbReference type="EMBL" id="JBHRVV010000001">
    <property type="protein sequence ID" value="MFC3458223.1"/>
    <property type="molecule type" value="Genomic_DNA"/>
</dbReference>
<dbReference type="InterPro" id="IPR046149">
    <property type="entry name" value="DUF6151"/>
</dbReference>
<evidence type="ECO:0000313" key="1">
    <source>
        <dbReference type="EMBL" id="MFC3458223.1"/>
    </source>
</evidence>
<sequence length="195" mass="20740">MNIRLRCRCGKLQGELDTAAVAARAKCYCTDCRAFARFLGNEITLLDGAGGTEVAAALPSGVRFSQGLDQLACMSLSPKGLYRWYARCCRTPIGNTPRDPKLPYVGVIRACLAASPAELDAALGSSHIATNTRTAYRRVAATPVATALAAARIGGKIVKARLTGSWKDNPFFVPGSATPVRQPEVISAERRAQLS</sequence>
<dbReference type="SUPFAM" id="SSF51316">
    <property type="entry name" value="Mss4-like"/>
    <property type="match status" value="1"/>
</dbReference>
<proteinExistence type="predicted"/>
<dbReference type="RefSeq" id="WP_312549611.1">
    <property type="nucleotide sequence ID" value="NZ_JBHRVV010000001.1"/>
</dbReference>
<dbReference type="Pfam" id="PF19648">
    <property type="entry name" value="DUF6151"/>
    <property type="match status" value="1"/>
</dbReference>
<gene>
    <name evidence="1" type="ORF">ACFOPH_08190</name>
</gene>
<dbReference type="InterPro" id="IPR011057">
    <property type="entry name" value="Mss4-like_sf"/>
</dbReference>
<dbReference type="Gene3D" id="3.90.1590.10">
    <property type="entry name" value="glutathione-dependent formaldehyde- activating enzyme (gfa)"/>
    <property type="match status" value="1"/>
</dbReference>
<comment type="caution">
    <text evidence="1">The sequence shown here is derived from an EMBL/GenBank/DDBJ whole genome shotgun (WGS) entry which is preliminary data.</text>
</comment>
<organism evidence="1 2">
    <name type="scientific">Massilia haematophila</name>
    <dbReference type="NCBI Taxonomy" id="457923"/>
    <lineage>
        <taxon>Bacteria</taxon>
        <taxon>Pseudomonadati</taxon>
        <taxon>Pseudomonadota</taxon>
        <taxon>Betaproteobacteria</taxon>
        <taxon>Burkholderiales</taxon>
        <taxon>Oxalobacteraceae</taxon>
        <taxon>Telluria group</taxon>
        <taxon>Massilia</taxon>
    </lineage>
</organism>
<protein>
    <submittedName>
        <fullName evidence="1">DUF6151 family protein</fullName>
    </submittedName>
</protein>
<evidence type="ECO:0000313" key="2">
    <source>
        <dbReference type="Proteomes" id="UP001595665"/>
    </source>
</evidence>
<dbReference type="Proteomes" id="UP001595665">
    <property type="component" value="Unassembled WGS sequence"/>
</dbReference>
<name>A0ABV7PJI9_9BURK</name>
<reference evidence="2" key="1">
    <citation type="journal article" date="2019" name="Int. J. Syst. Evol. Microbiol.">
        <title>The Global Catalogue of Microorganisms (GCM) 10K type strain sequencing project: providing services to taxonomists for standard genome sequencing and annotation.</title>
        <authorList>
            <consortium name="The Broad Institute Genomics Platform"/>
            <consortium name="The Broad Institute Genome Sequencing Center for Infectious Disease"/>
            <person name="Wu L."/>
            <person name="Ma J."/>
        </authorList>
    </citation>
    <scope>NUCLEOTIDE SEQUENCE [LARGE SCALE GENOMIC DNA]</scope>
    <source>
        <strain evidence="2">CCM 7480</strain>
    </source>
</reference>
<keyword evidence="2" id="KW-1185">Reference proteome</keyword>